<feature type="signal peptide" evidence="1">
    <location>
        <begin position="1"/>
        <end position="24"/>
    </location>
</feature>
<dbReference type="InterPro" id="IPR032624">
    <property type="entry name" value="DUF4879"/>
</dbReference>
<dbReference type="RefSeq" id="WP_349948555.1">
    <property type="nucleotide sequence ID" value="NZ_CP157940.1"/>
</dbReference>
<organism evidence="2">
    <name type="scientific">Lacrimispora sp. BS-2</name>
    <dbReference type="NCBI Taxonomy" id="3151850"/>
    <lineage>
        <taxon>Bacteria</taxon>
        <taxon>Bacillati</taxon>
        <taxon>Bacillota</taxon>
        <taxon>Clostridia</taxon>
        <taxon>Lachnospirales</taxon>
        <taxon>Lachnospiraceae</taxon>
        <taxon>Lacrimispora</taxon>
    </lineage>
</organism>
<dbReference type="Pfam" id="PF16219">
    <property type="entry name" value="DUF4879"/>
    <property type="match status" value="1"/>
</dbReference>
<keyword evidence="1" id="KW-0732">Signal</keyword>
<gene>
    <name evidence="2" type="ORF">ABFV83_09040</name>
</gene>
<protein>
    <submittedName>
        <fullName evidence="2">DUF4879 domain-containing protein</fullName>
    </submittedName>
</protein>
<name>A0AAU7PW11_9FIRM</name>
<dbReference type="EMBL" id="CP157940">
    <property type="protein sequence ID" value="XBS55911.1"/>
    <property type="molecule type" value="Genomic_DNA"/>
</dbReference>
<dbReference type="AlphaFoldDB" id="A0AAU7PW11"/>
<evidence type="ECO:0000256" key="1">
    <source>
        <dbReference type="SAM" id="SignalP"/>
    </source>
</evidence>
<proteinExistence type="predicted"/>
<evidence type="ECO:0000313" key="2">
    <source>
        <dbReference type="EMBL" id="XBS55911.1"/>
    </source>
</evidence>
<reference evidence="2" key="1">
    <citation type="submission" date="2024-06" db="EMBL/GenBank/DDBJ databases">
        <title>Lacrimispora cavernae sp. nov., a novel anaerobe isolated from bat guano pile inside a cave.</title>
        <authorList>
            <person name="Miller S.L."/>
            <person name="Lu N."/>
            <person name="King J."/>
            <person name="Sankaranarayanan K."/>
            <person name="Lawson P.A."/>
        </authorList>
    </citation>
    <scope>NUCLEOTIDE SEQUENCE</scope>
    <source>
        <strain evidence="2">BS-2</strain>
    </source>
</reference>
<sequence length="134" mass="14869">MKRVISTLLITISVLMAFSMTAFAAPLQPVSSVNIIEKGVWDKNFGSPALDSMNGRVYFAVRTMGHGSAVATYDNVKTKEFWHDVITNYAGTPIGFDRYYDCGPVTTGKHTFRIKTTSYGSPYNTIERSGTFTY</sequence>
<feature type="chain" id="PRO_5043829129" evidence="1">
    <location>
        <begin position="25"/>
        <end position="134"/>
    </location>
</feature>
<accession>A0AAU7PW11</accession>